<dbReference type="GeneID" id="118459775"/>
<keyword evidence="2" id="KW-0547">Nucleotide-binding</keyword>
<keyword evidence="10" id="KW-1185">Reference proteome</keyword>
<evidence type="ECO:0000256" key="7">
    <source>
        <dbReference type="SAM" id="MobiDB-lite"/>
    </source>
</evidence>
<evidence type="ECO:0000256" key="1">
    <source>
        <dbReference type="ARBA" id="ARBA00022553"/>
    </source>
</evidence>
<dbReference type="SUPFAM" id="SSF52540">
    <property type="entry name" value="P-loop containing nucleoside triphosphate hydrolases"/>
    <property type="match status" value="1"/>
</dbReference>
<feature type="compositionally biased region" description="Low complexity" evidence="7">
    <location>
        <begin position="565"/>
        <end position="587"/>
    </location>
</feature>
<feature type="compositionally biased region" description="Acidic residues" evidence="7">
    <location>
        <begin position="534"/>
        <end position="549"/>
    </location>
</feature>
<evidence type="ECO:0000313" key="10">
    <source>
        <dbReference type="Proteomes" id="UP000069272"/>
    </source>
</evidence>
<name>A0A182F1E4_ANOAL</name>
<dbReference type="STRING" id="7167.A0A182F1E4"/>
<dbReference type="Proteomes" id="UP000069272">
    <property type="component" value="Chromosome 2L"/>
</dbReference>
<evidence type="ECO:0000313" key="9">
    <source>
        <dbReference type="EnsemblMetazoa" id="AALB000268-PA"/>
    </source>
</evidence>
<dbReference type="AlphaFoldDB" id="A0A182F1E4"/>
<keyword evidence="1" id="KW-0597">Phosphoprotein</keyword>
<evidence type="ECO:0000256" key="3">
    <source>
        <dbReference type="ARBA" id="ARBA00023134"/>
    </source>
</evidence>
<feature type="region of interest" description="Disordered" evidence="7">
    <location>
        <begin position="1"/>
        <end position="56"/>
    </location>
</feature>
<feature type="coiled-coil region" evidence="6">
    <location>
        <begin position="79"/>
        <end position="106"/>
    </location>
</feature>
<dbReference type="PANTHER" id="PTHR45709:SF3">
    <property type="entry name" value="GUANINE NUCLEOTIDE-BINDING PROTEIN-LIKE 1"/>
    <property type="match status" value="1"/>
</dbReference>
<dbReference type="Gene3D" id="3.40.50.300">
    <property type="entry name" value="P-loop containing nucleotide triphosphate hydrolases"/>
    <property type="match status" value="1"/>
</dbReference>
<accession>A0A182F1E4</accession>
<dbReference type="EnsemblMetazoa" id="AALB000268-RA">
    <property type="protein sequence ID" value="AALB000268-PA"/>
    <property type="gene ID" value="AALB000268"/>
</dbReference>
<feature type="compositionally biased region" description="Basic residues" evidence="7">
    <location>
        <begin position="1"/>
        <end position="16"/>
    </location>
</feature>
<reference evidence="9 10" key="1">
    <citation type="journal article" date="2017" name="G3 (Bethesda)">
        <title>The Physical Genome Mapping of Anopheles albimanus Corrected Scaffold Misassemblies and Identified Interarm Rearrangements in Genus Anopheles.</title>
        <authorList>
            <person name="Artemov G.N."/>
            <person name="Peery A.N."/>
            <person name="Jiang X."/>
            <person name="Tu Z."/>
            <person name="Stegniy V.N."/>
            <person name="Sharakhova M.V."/>
            <person name="Sharakhov I.V."/>
        </authorList>
    </citation>
    <scope>NUCLEOTIDE SEQUENCE [LARGE SCALE GENOMIC DNA]</scope>
    <source>
        <strain evidence="9 10">ALBI9_A</strain>
    </source>
</reference>
<comment type="function">
    <text evidence="4">Possible regulatory or functional link with the histocompatibility cluster.</text>
</comment>
<dbReference type="PANTHER" id="PTHR45709">
    <property type="entry name" value="LARGE SUBUNIT GTPASE 1 HOMOLOG-RELATED"/>
    <property type="match status" value="1"/>
</dbReference>
<dbReference type="GO" id="GO:0005525">
    <property type="term" value="F:GTP binding"/>
    <property type="evidence" value="ECO:0007669"/>
    <property type="project" value="UniProtKB-KW"/>
</dbReference>
<dbReference type="CTD" id="35338"/>
<evidence type="ECO:0000256" key="5">
    <source>
        <dbReference type="ARBA" id="ARBA00039902"/>
    </source>
</evidence>
<sequence length="587" mass="67505">MPQGRRKVAFSGKQKKQQLLARKQAKCSTSHNLIRKLRDEESSEISEDSDLPRTFGENIEKLNMQPLKDPRSKSNRYVLQFHRESAKELREQKEEATKTLVRCSEQDMELGDCYFQDYDFPKRPKWNYEMSKEQLDGNENRYFFKYVTQLEKAHYDDMKSLSFCELNLETWRQLWRVLELSDIVLIIVDVRFPTLMFPPSLYRYVTEELGKGMILVINKIDLVEPEVVLAWKRYFMQAYPQIQVVLFTSYPSYNLRGKQESKHGLKIRRRRGRMRMAAEGAQQIYDVCRQYAGNSVDLASWEQKILEERNAPMEIDDEDDEKVIAENTHEEEKDFSFEEHVKFKNGVLTIGCVGYPNVGKSSLLNAVMGRKVVSVSRTPGHTKHFQTIFLTSTVRLCDCPGLVFPSATPRRLQVLMGSYPIAQLREPYASIRFLAERIDLPQLLSLKHPENDEQSEWSAIDICDSWALKRGFLTAKTSRPDTYRAANSILRMALDGKITLSLKPHGFHRQREALAVDPDLARVKEIQAIVESEGKEDDDDCLSDTDTEDLGGANDGDNEEDEDPNSTLSPPASSSNSNPFLLLGSPE</sequence>
<dbReference type="CDD" id="cd01857">
    <property type="entry name" value="HSR1_MMR1"/>
    <property type="match status" value="1"/>
</dbReference>
<keyword evidence="3" id="KW-0342">GTP-binding</keyword>
<dbReference type="InterPro" id="IPR006073">
    <property type="entry name" value="GTP-bd"/>
</dbReference>
<dbReference type="OrthoDB" id="391988at2759"/>
<protein>
    <recommendedName>
        <fullName evidence="5">Guanine nucleotide-binding protein-like 1</fullName>
    </recommendedName>
</protein>
<evidence type="ECO:0000256" key="4">
    <source>
        <dbReference type="ARBA" id="ARBA00037770"/>
    </source>
</evidence>
<dbReference type="PROSITE" id="PS51721">
    <property type="entry name" value="G_CP"/>
    <property type="match status" value="1"/>
</dbReference>
<dbReference type="InterPro" id="IPR027417">
    <property type="entry name" value="P-loop_NTPase"/>
</dbReference>
<dbReference type="PRINTS" id="PR00326">
    <property type="entry name" value="GTP1OBG"/>
</dbReference>
<evidence type="ECO:0000256" key="2">
    <source>
        <dbReference type="ARBA" id="ARBA00022741"/>
    </source>
</evidence>
<feature type="domain" description="CP-type G" evidence="8">
    <location>
        <begin position="171"/>
        <end position="405"/>
    </location>
</feature>
<dbReference type="VEuPathDB" id="VectorBase:AALB20_033488"/>
<dbReference type="InterPro" id="IPR030378">
    <property type="entry name" value="G_CP_dom"/>
</dbReference>
<reference evidence="9" key="2">
    <citation type="submission" date="2022-08" db="UniProtKB">
        <authorList>
            <consortium name="EnsemblMetazoa"/>
        </authorList>
    </citation>
    <scope>IDENTIFICATION</scope>
    <source>
        <strain evidence="9">STECLA/ALBI9_A</strain>
    </source>
</reference>
<dbReference type="RefSeq" id="XP_035779383.1">
    <property type="nucleotide sequence ID" value="XM_035923490.1"/>
</dbReference>
<dbReference type="InterPro" id="IPR043358">
    <property type="entry name" value="GNL1-like"/>
</dbReference>
<evidence type="ECO:0000256" key="6">
    <source>
        <dbReference type="SAM" id="Coils"/>
    </source>
</evidence>
<proteinExistence type="predicted"/>
<dbReference type="GO" id="GO:0003924">
    <property type="term" value="F:GTPase activity"/>
    <property type="evidence" value="ECO:0007669"/>
    <property type="project" value="InterPro"/>
</dbReference>
<dbReference type="VEuPathDB" id="VectorBase:AALB000268"/>
<keyword evidence="6" id="KW-0175">Coiled coil</keyword>
<feature type="region of interest" description="Disordered" evidence="7">
    <location>
        <begin position="530"/>
        <end position="587"/>
    </location>
</feature>
<dbReference type="KEGG" id="aali:118459775"/>
<evidence type="ECO:0000259" key="8">
    <source>
        <dbReference type="PROSITE" id="PS51721"/>
    </source>
</evidence>
<dbReference type="Pfam" id="PF01926">
    <property type="entry name" value="MMR_HSR1"/>
    <property type="match status" value="1"/>
</dbReference>
<organism evidence="9 10">
    <name type="scientific">Anopheles albimanus</name>
    <name type="common">New world malaria mosquito</name>
    <dbReference type="NCBI Taxonomy" id="7167"/>
    <lineage>
        <taxon>Eukaryota</taxon>
        <taxon>Metazoa</taxon>
        <taxon>Ecdysozoa</taxon>
        <taxon>Arthropoda</taxon>
        <taxon>Hexapoda</taxon>
        <taxon>Insecta</taxon>
        <taxon>Pterygota</taxon>
        <taxon>Neoptera</taxon>
        <taxon>Endopterygota</taxon>
        <taxon>Diptera</taxon>
        <taxon>Nematocera</taxon>
        <taxon>Culicoidea</taxon>
        <taxon>Culicidae</taxon>
        <taxon>Anophelinae</taxon>
        <taxon>Anopheles</taxon>
    </lineage>
</organism>